<keyword evidence="1" id="KW-0812">Transmembrane</keyword>
<comment type="caution">
    <text evidence="2">The sequence shown here is derived from an EMBL/GenBank/DDBJ whole genome shotgun (WGS) entry which is preliminary data.</text>
</comment>
<name>A0A4Q0T696_9BACT</name>
<reference evidence="2 3" key="1">
    <citation type="submission" date="2018-11" db="EMBL/GenBank/DDBJ databases">
        <authorList>
            <person name="Mardanov A.V."/>
            <person name="Ravin N.V."/>
            <person name="Dedysh S.N."/>
        </authorList>
    </citation>
    <scope>NUCLEOTIDE SEQUENCE [LARGE SCALE GENOMIC DNA]</scope>
    <source>
        <strain evidence="2 3">AF10</strain>
    </source>
</reference>
<evidence type="ECO:0000313" key="2">
    <source>
        <dbReference type="EMBL" id="RXH58947.1"/>
    </source>
</evidence>
<evidence type="ECO:0000313" key="3">
    <source>
        <dbReference type="Proteomes" id="UP000289437"/>
    </source>
</evidence>
<reference evidence="3" key="2">
    <citation type="submission" date="2019-02" db="EMBL/GenBank/DDBJ databases">
        <title>Granulicella sibirica sp. nov., a psychrotolerant acidobacterium isolated from an organic soil layer in forested tundra, West Siberia.</title>
        <authorList>
            <person name="Oshkin I.Y."/>
            <person name="Kulichevskaya I.S."/>
            <person name="Rijpstra W.I.C."/>
            <person name="Sinninghe Damste J.S."/>
            <person name="Rakitin A.L."/>
            <person name="Ravin N.V."/>
            <person name="Dedysh S.N."/>
        </authorList>
    </citation>
    <scope>NUCLEOTIDE SEQUENCE [LARGE SCALE GENOMIC DNA]</scope>
    <source>
        <strain evidence="3">AF10</strain>
    </source>
</reference>
<dbReference type="Proteomes" id="UP000289437">
    <property type="component" value="Unassembled WGS sequence"/>
</dbReference>
<sequence length="109" mass="12345">MDLQTDIDEIRAKIAALEVDRDRCTSPDVKANIQSEIERWIRIHAHVLLSTRFANPDVEGADLAPEEPVREPRSGVVRDLVTARRRFVIVFALGLMVGAAVLWLFLRAR</sequence>
<protein>
    <submittedName>
        <fullName evidence="2">Uncharacterized protein</fullName>
    </submittedName>
</protein>
<evidence type="ECO:0000256" key="1">
    <source>
        <dbReference type="SAM" id="Phobius"/>
    </source>
</evidence>
<keyword evidence="1" id="KW-0472">Membrane</keyword>
<feature type="transmembrane region" description="Helical" evidence="1">
    <location>
        <begin position="87"/>
        <end position="106"/>
    </location>
</feature>
<proteinExistence type="predicted"/>
<gene>
    <name evidence="2" type="ORF">GRAN_2257</name>
</gene>
<accession>A0A4Q0T696</accession>
<dbReference type="AlphaFoldDB" id="A0A4Q0T696"/>
<dbReference type="EMBL" id="RDSM01000001">
    <property type="protein sequence ID" value="RXH58947.1"/>
    <property type="molecule type" value="Genomic_DNA"/>
</dbReference>
<keyword evidence="3" id="KW-1185">Reference proteome</keyword>
<keyword evidence="1" id="KW-1133">Transmembrane helix</keyword>
<organism evidence="2 3">
    <name type="scientific">Granulicella sibirica</name>
    <dbReference type="NCBI Taxonomy" id="2479048"/>
    <lineage>
        <taxon>Bacteria</taxon>
        <taxon>Pseudomonadati</taxon>
        <taxon>Acidobacteriota</taxon>
        <taxon>Terriglobia</taxon>
        <taxon>Terriglobales</taxon>
        <taxon>Acidobacteriaceae</taxon>
        <taxon>Granulicella</taxon>
    </lineage>
</organism>